<dbReference type="GO" id="GO:0035567">
    <property type="term" value="P:non-canonical Wnt signaling pathway"/>
    <property type="evidence" value="ECO:0007669"/>
    <property type="project" value="TreeGrafter"/>
</dbReference>
<comment type="similarity">
    <text evidence="2">Belongs to the G-protein coupled receptor Fz/Smo family.</text>
</comment>
<dbReference type="InterPro" id="IPR000539">
    <property type="entry name" value="Frizzled/Smoothened_7TM"/>
</dbReference>
<comment type="caution">
    <text evidence="9">Lacks conserved residue(s) required for the propagation of feature annotation.</text>
</comment>
<dbReference type="EMBL" id="JAZDUA010000018">
    <property type="protein sequence ID" value="KAK7872963.1"/>
    <property type="molecule type" value="Genomic_DNA"/>
</dbReference>
<dbReference type="GO" id="GO:0004888">
    <property type="term" value="F:transmembrane signaling receptor activity"/>
    <property type="evidence" value="ECO:0007669"/>
    <property type="project" value="InterPro"/>
</dbReference>
<evidence type="ECO:0000259" key="14">
    <source>
        <dbReference type="PROSITE" id="PS50261"/>
    </source>
</evidence>
<keyword evidence="5 11" id="KW-1133">Transmembrane helix</keyword>
<dbReference type="InterPro" id="IPR017981">
    <property type="entry name" value="GPCR_2-like_7TM"/>
</dbReference>
<dbReference type="Gene3D" id="1.20.1070.10">
    <property type="entry name" value="Rhodopsin 7-helix transmembrane proteins"/>
    <property type="match status" value="1"/>
</dbReference>
<keyword evidence="12" id="KW-0732">Signal</keyword>
<dbReference type="PANTHER" id="PTHR11309:SF99">
    <property type="entry name" value="FRIZZLED-4"/>
    <property type="match status" value="1"/>
</dbReference>
<dbReference type="SUPFAM" id="SSF63501">
    <property type="entry name" value="Frizzled cysteine-rich domain"/>
    <property type="match status" value="1"/>
</dbReference>
<comment type="caution">
    <text evidence="15">The sequence shown here is derived from an EMBL/GenBank/DDBJ whole genome shotgun (WGS) entry which is preliminary data.</text>
</comment>
<feature type="disulfide bond" evidence="9">
    <location>
        <begin position="113"/>
        <end position="154"/>
    </location>
</feature>
<feature type="transmembrane region" description="Helical" evidence="11">
    <location>
        <begin position="320"/>
        <end position="341"/>
    </location>
</feature>
<dbReference type="AlphaFoldDB" id="A0AAN9VYX3"/>
<feature type="transmembrane region" description="Helical" evidence="11">
    <location>
        <begin position="446"/>
        <end position="469"/>
    </location>
</feature>
<proteinExistence type="inferred from homology"/>
<dbReference type="GO" id="GO:0005615">
    <property type="term" value="C:extracellular space"/>
    <property type="evidence" value="ECO:0007669"/>
    <property type="project" value="TreeGrafter"/>
</dbReference>
<dbReference type="GO" id="GO:0017147">
    <property type="term" value="F:Wnt-protein binding"/>
    <property type="evidence" value="ECO:0007669"/>
    <property type="project" value="TreeGrafter"/>
</dbReference>
<evidence type="ECO:0000256" key="5">
    <source>
        <dbReference type="ARBA" id="ARBA00022989"/>
    </source>
</evidence>
<dbReference type="PRINTS" id="PR00489">
    <property type="entry name" value="FRIZZLED"/>
</dbReference>
<keyword evidence="4 11" id="KW-0812">Transmembrane</keyword>
<feature type="transmembrane region" description="Helical" evidence="11">
    <location>
        <begin position="361"/>
        <end position="381"/>
    </location>
</feature>
<dbReference type="Pfam" id="PF01392">
    <property type="entry name" value="Fz"/>
    <property type="match status" value="1"/>
</dbReference>
<dbReference type="GO" id="GO:0016020">
    <property type="term" value="C:membrane"/>
    <property type="evidence" value="ECO:0007669"/>
    <property type="project" value="UniProtKB-SubCell"/>
</dbReference>
<dbReference type="InterPro" id="IPR015526">
    <property type="entry name" value="Frizzled/SFRP"/>
</dbReference>
<feature type="domain" description="FZ" evidence="13">
    <location>
        <begin position="24"/>
        <end position="157"/>
    </location>
</feature>
<evidence type="ECO:0000313" key="16">
    <source>
        <dbReference type="Proteomes" id="UP001378592"/>
    </source>
</evidence>
<evidence type="ECO:0000256" key="10">
    <source>
        <dbReference type="SAM" id="MobiDB-lite"/>
    </source>
</evidence>
<dbReference type="SMART" id="SM01330">
    <property type="entry name" value="Frizzled"/>
    <property type="match status" value="1"/>
</dbReference>
<accession>A0AAN9VYX3</accession>
<dbReference type="PANTHER" id="PTHR11309">
    <property type="entry name" value="FRIZZLED"/>
    <property type="match status" value="1"/>
</dbReference>
<keyword evidence="16" id="KW-1185">Reference proteome</keyword>
<protein>
    <recommendedName>
        <fullName evidence="17">Frizzled-4</fullName>
    </recommendedName>
</protein>
<dbReference type="InterPro" id="IPR020067">
    <property type="entry name" value="Frizzled_dom"/>
</dbReference>
<feature type="transmembrane region" description="Helical" evidence="11">
    <location>
        <begin position="265"/>
        <end position="285"/>
    </location>
</feature>
<evidence type="ECO:0000256" key="4">
    <source>
        <dbReference type="ARBA" id="ARBA00022692"/>
    </source>
</evidence>
<evidence type="ECO:0000256" key="1">
    <source>
        <dbReference type="ARBA" id="ARBA00004141"/>
    </source>
</evidence>
<feature type="region of interest" description="Disordered" evidence="10">
    <location>
        <begin position="154"/>
        <end position="192"/>
    </location>
</feature>
<evidence type="ECO:0000256" key="11">
    <source>
        <dbReference type="SAM" id="Phobius"/>
    </source>
</evidence>
<evidence type="ECO:0000256" key="7">
    <source>
        <dbReference type="ARBA" id="ARBA00023157"/>
    </source>
</evidence>
<feature type="transmembrane region" description="Helical" evidence="11">
    <location>
        <begin position="505"/>
        <end position="524"/>
    </location>
</feature>
<evidence type="ECO:0000313" key="15">
    <source>
        <dbReference type="EMBL" id="KAK7872963.1"/>
    </source>
</evidence>
<evidence type="ECO:0000256" key="8">
    <source>
        <dbReference type="ARBA" id="ARBA00023170"/>
    </source>
</evidence>
<feature type="compositionally biased region" description="Low complexity" evidence="10">
    <location>
        <begin position="173"/>
        <end position="192"/>
    </location>
</feature>
<dbReference type="PROSITE" id="PS50261">
    <property type="entry name" value="G_PROTEIN_RECEP_F2_4"/>
    <property type="match status" value="1"/>
</dbReference>
<evidence type="ECO:0000256" key="6">
    <source>
        <dbReference type="ARBA" id="ARBA00023136"/>
    </source>
</evidence>
<organism evidence="15 16">
    <name type="scientific">Gryllus longicercus</name>
    <dbReference type="NCBI Taxonomy" id="2509291"/>
    <lineage>
        <taxon>Eukaryota</taxon>
        <taxon>Metazoa</taxon>
        <taxon>Ecdysozoa</taxon>
        <taxon>Arthropoda</taxon>
        <taxon>Hexapoda</taxon>
        <taxon>Insecta</taxon>
        <taxon>Pterygota</taxon>
        <taxon>Neoptera</taxon>
        <taxon>Polyneoptera</taxon>
        <taxon>Orthoptera</taxon>
        <taxon>Ensifera</taxon>
        <taxon>Gryllidea</taxon>
        <taxon>Grylloidea</taxon>
        <taxon>Gryllidae</taxon>
        <taxon>Gryllinae</taxon>
        <taxon>Gryllus</taxon>
    </lineage>
</organism>
<feature type="transmembrane region" description="Helical" evidence="11">
    <location>
        <begin position="235"/>
        <end position="253"/>
    </location>
</feature>
<feature type="signal peptide" evidence="12">
    <location>
        <begin position="1"/>
        <end position="17"/>
    </location>
</feature>
<dbReference type="InterPro" id="IPR036790">
    <property type="entry name" value="Frizzled_dom_sf"/>
</dbReference>
<evidence type="ECO:0000256" key="12">
    <source>
        <dbReference type="SAM" id="SignalP"/>
    </source>
</evidence>
<keyword evidence="7 9" id="KW-1015">Disulfide bond</keyword>
<keyword evidence="6 11" id="KW-0472">Membrane</keyword>
<feature type="transmembrane region" description="Helical" evidence="11">
    <location>
        <begin position="401"/>
        <end position="425"/>
    </location>
</feature>
<dbReference type="Pfam" id="PF01534">
    <property type="entry name" value="Frizzled"/>
    <property type="match status" value="1"/>
</dbReference>
<keyword evidence="8" id="KW-0675">Receptor</keyword>
<evidence type="ECO:0000256" key="2">
    <source>
        <dbReference type="ARBA" id="ARBA00008077"/>
    </source>
</evidence>
<gene>
    <name evidence="15" type="ORF">R5R35_004271</name>
</gene>
<evidence type="ECO:0000259" key="13">
    <source>
        <dbReference type="PROSITE" id="PS50038"/>
    </source>
</evidence>
<feature type="chain" id="PRO_5042943978" description="Frizzled-4" evidence="12">
    <location>
        <begin position="18"/>
        <end position="561"/>
    </location>
</feature>
<comment type="subcellular location">
    <subcellularLocation>
        <location evidence="1">Membrane</location>
        <topology evidence="1">Multi-pass membrane protein</topology>
    </subcellularLocation>
</comment>
<name>A0AAN9VYX3_9ORTH</name>
<dbReference type="Gene3D" id="1.10.2000.10">
    <property type="entry name" value="Frizzled cysteine-rich domain"/>
    <property type="match status" value="1"/>
</dbReference>
<dbReference type="GO" id="GO:0060070">
    <property type="term" value="P:canonical Wnt signaling pathway"/>
    <property type="evidence" value="ECO:0007669"/>
    <property type="project" value="TreeGrafter"/>
</dbReference>
<dbReference type="SMART" id="SM00063">
    <property type="entry name" value="FRI"/>
    <property type="match status" value="1"/>
</dbReference>
<evidence type="ECO:0000256" key="9">
    <source>
        <dbReference type="PROSITE-ProRule" id="PRU00090"/>
    </source>
</evidence>
<feature type="compositionally biased region" description="Pro residues" evidence="10">
    <location>
        <begin position="158"/>
        <end position="172"/>
    </location>
</feature>
<evidence type="ECO:0000256" key="3">
    <source>
        <dbReference type="ARBA" id="ARBA00022473"/>
    </source>
</evidence>
<dbReference type="PROSITE" id="PS50038">
    <property type="entry name" value="FZ"/>
    <property type="match status" value="1"/>
</dbReference>
<evidence type="ECO:0008006" key="17">
    <source>
        <dbReference type="Google" id="ProtNLM"/>
    </source>
</evidence>
<sequence length="561" mass="58640">MGAVLLWVVVLGVGAGAVTVGGGGGGARCERITVSMCHDVGYNLTAMPNMLGHEDQLQADREMSALVPLLAAGCGGVGGGAGGPSARRLLRIFLCAAFAPLCTASVARPVPACRGLCEAVAQQCAAGARALSLSLRWPPALNCSRFPEPQDALCMQAPPEPAPASAPEPPSPAAAQPPAQPPAQSQPQSPAPAACPAAFARVRRRADGLGCAPRCGRDAFYRPEDKRFAETWMTGWAWLCFLSTLFTLLTFWVEPARFRYPERPVVFLALSYNLLALAFVARGALGAAALSCVAPSDGAAPPHLAQDGLDSGACTLSFLALYYFGLASGVWWLVLCACWFLSAAKQWSCEALQGLSTYFHVAAWATPAILGLSALVMHHVAADELTGLCQVSESAVGVLVVLPQGALLVAGCVLAALGGASLVRVRGAVRAAGRPTAKLERLMTRLGVFAALYAVPVGGALACALYEAWHRPRWRSLALLAALDCQLAQASACAPAHHSAGVEVALLRLFLSLVVGVTSGMWVWSGKTCRAWSRLFTAPRKPRPPAIAHHHAHAPLHVSRV</sequence>
<feature type="domain" description="G-protein coupled receptors family 2 profile 2" evidence="14">
    <location>
        <begin position="226"/>
        <end position="531"/>
    </location>
</feature>
<keyword evidence="3" id="KW-0217">Developmental protein</keyword>
<dbReference type="Proteomes" id="UP001378592">
    <property type="component" value="Unassembled WGS sequence"/>
</dbReference>
<reference evidence="15 16" key="1">
    <citation type="submission" date="2024-03" db="EMBL/GenBank/DDBJ databases">
        <title>The genome assembly and annotation of the cricket Gryllus longicercus Weissman &amp; Gray.</title>
        <authorList>
            <person name="Szrajer S."/>
            <person name="Gray D."/>
            <person name="Ylla G."/>
        </authorList>
    </citation>
    <scope>NUCLEOTIDE SEQUENCE [LARGE SCALE GENOMIC DNA]</scope>
    <source>
        <strain evidence="15">DAG 2021-001</strain>
        <tissue evidence="15">Whole body minus gut</tissue>
    </source>
</reference>